<dbReference type="AlphaFoldDB" id="A0A367LDC8"/>
<evidence type="ECO:0000256" key="1">
    <source>
        <dbReference type="SAM" id="MobiDB-lite"/>
    </source>
</evidence>
<evidence type="ECO:0000313" key="3">
    <source>
        <dbReference type="Proteomes" id="UP000253664"/>
    </source>
</evidence>
<sequence>PQWRTQVRLRLLREAFGAFGRGENGDNGRVPGPPTRVPGEIEMTGCSLRRHDSEPSNLPRPPFSNPQPTMPAQRSSLRRGLSDHKRQCVKSSLCSLLFSTALLYSPSLHHSTEAREWQYANMHLHAGSGGTAGVKDICHQSHPFPSKSRRFSQSKCQEKESLSC</sequence>
<gene>
    <name evidence="2" type="ORF">L249_0189</name>
</gene>
<evidence type="ECO:0000313" key="2">
    <source>
        <dbReference type="EMBL" id="RCI12425.1"/>
    </source>
</evidence>
<feature type="compositionally biased region" description="Pro residues" evidence="1">
    <location>
        <begin position="58"/>
        <end position="69"/>
    </location>
</feature>
<protein>
    <submittedName>
        <fullName evidence="2">Uncharacterized protein</fullName>
    </submittedName>
</protein>
<reference evidence="2 3" key="1">
    <citation type="journal article" date="2015" name="BMC Genomics">
        <title>Insights from the genome of Ophiocordyceps polyrhachis-furcata to pathogenicity and host specificity in insect fungi.</title>
        <authorList>
            <person name="Wichadakul D."/>
            <person name="Kobmoo N."/>
            <person name="Ingsriswang S."/>
            <person name="Tangphatsornruang S."/>
            <person name="Chantasingh D."/>
            <person name="Luangsa-ard J.J."/>
            <person name="Eurwilaichitr L."/>
        </authorList>
    </citation>
    <scope>NUCLEOTIDE SEQUENCE [LARGE SCALE GENOMIC DNA]</scope>
    <source>
        <strain evidence="2 3">BCC 54312</strain>
    </source>
</reference>
<feature type="non-terminal residue" evidence="2">
    <location>
        <position position="164"/>
    </location>
</feature>
<keyword evidence="3" id="KW-1185">Reference proteome</keyword>
<feature type="non-terminal residue" evidence="2">
    <location>
        <position position="1"/>
    </location>
</feature>
<feature type="region of interest" description="Disordered" evidence="1">
    <location>
        <begin position="137"/>
        <end position="164"/>
    </location>
</feature>
<dbReference type="EMBL" id="LKCN02000007">
    <property type="protein sequence ID" value="RCI12425.1"/>
    <property type="molecule type" value="Genomic_DNA"/>
</dbReference>
<name>A0A367LDC8_9HYPO</name>
<organism evidence="2 3">
    <name type="scientific">Ophiocordyceps polyrhachis-furcata BCC 54312</name>
    <dbReference type="NCBI Taxonomy" id="1330021"/>
    <lineage>
        <taxon>Eukaryota</taxon>
        <taxon>Fungi</taxon>
        <taxon>Dikarya</taxon>
        <taxon>Ascomycota</taxon>
        <taxon>Pezizomycotina</taxon>
        <taxon>Sordariomycetes</taxon>
        <taxon>Hypocreomycetidae</taxon>
        <taxon>Hypocreales</taxon>
        <taxon>Ophiocordycipitaceae</taxon>
        <taxon>Ophiocordyceps</taxon>
    </lineage>
</organism>
<accession>A0A367LDC8</accession>
<proteinExistence type="predicted"/>
<feature type="region of interest" description="Disordered" evidence="1">
    <location>
        <begin position="49"/>
        <end position="82"/>
    </location>
</feature>
<comment type="caution">
    <text evidence="2">The sequence shown here is derived from an EMBL/GenBank/DDBJ whole genome shotgun (WGS) entry which is preliminary data.</text>
</comment>
<dbReference type="Proteomes" id="UP000253664">
    <property type="component" value="Unassembled WGS sequence"/>
</dbReference>